<dbReference type="InterPro" id="IPR008278">
    <property type="entry name" value="4-PPantetheinyl_Trfase_dom"/>
</dbReference>
<keyword evidence="1 8" id="KW-0444">Lipid biosynthesis</keyword>
<dbReference type="GO" id="GO:0006633">
    <property type="term" value="P:fatty acid biosynthetic process"/>
    <property type="evidence" value="ECO:0007669"/>
    <property type="project" value="UniProtKB-UniRule"/>
</dbReference>
<keyword evidence="4 8" id="KW-0276">Fatty acid metabolism</keyword>
<dbReference type="KEGG" id="ebla:JGUZn3_15380"/>
<comment type="similarity">
    <text evidence="8">Belongs to the P-Pant transferase superfamily. AcpS family.</text>
</comment>
<dbReference type="InterPro" id="IPR037143">
    <property type="entry name" value="4-PPantetheinyl_Trfase_dom_sf"/>
</dbReference>
<gene>
    <name evidence="8 10" type="primary">acpS</name>
    <name evidence="10" type="ORF">JGUZn3_15380</name>
</gene>
<dbReference type="Pfam" id="PF01648">
    <property type="entry name" value="ACPS"/>
    <property type="match status" value="1"/>
</dbReference>
<dbReference type="HAMAP" id="MF_00101">
    <property type="entry name" value="AcpS"/>
    <property type="match status" value="1"/>
</dbReference>
<organism evidence="10 11">
    <name type="scientific">Entomobacter blattae</name>
    <dbReference type="NCBI Taxonomy" id="2762277"/>
    <lineage>
        <taxon>Bacteria</taxon>
        <taxon>Pseudomonadati</taxon>
        <taxon>Pseudomonadota</taxon>
        <taxon>Alphaproteobacteria</taxon>
        <taxon>Acetobacterales</taxon>
        <taxon>Acetobacteraceae</taxon>
        <taxon>Entomobacter</taxon>
    </lineage>
</organism>
<accession>A0A7H1NSK1</accession>
<name>A0A7H1NSK1_9PROT</name>
<evidence type="ECO:0000256" key="6">
    <source>
        <dbReference type="ARBA" id="ARBA00023098"/>
    </source>
</evidence>
<evidence type="ECO:0000256" key="4">
    <source>
        <dbReference type="ARBA" id="ARBA00022832"/>
    </source>
</evidence>
<comment type="cofactor">
    <cofactor evidence="8">
        <name>Mg(2+)</name>
        <dbReference type="ChEBI" id="CHEBI:18420"/>
    </cofactor>
</comment>
<dbReference type="RefSeq" id="WP_203412995.1">
    <property type="nucleotide sequence ID" value="NZ_CP060244.1"/>
</dbReference>
<keyword evidence="2 8" id="KW-0808">Transferase</keyword>
<keyword evidence="8" id="KW-0963">Cytoplasm</keyword>
<proteinExistence type="inferred from homology"/>
<evidence type="ECO:0000256" key="8">
    <source>
        <dbReference type="HAMAP-Rule" id="MF_00101"/>
    </source>
</evidence>
<evidence type="ECO:0000256" key="1">
    <source>
        <dbReference type="ARBA" id="ARBA00022516"/>
    </source>
</evidence>
<dbReference type="GO" id="GO:0000287">
    <property type="term" value="F:magnesium ion binding"/>
    <property type="evidence" value="ECO:0007669"/>
    <property type="project" value="UniProtKB-UniRule"/>
</dbReference>
<keyword evidence="3 8" id="KW-0479">Metal-binding</keyword>
<evidence type="ECO:0000256" key="7">
    <source>
        <dbReference type="ARBA" id="ARBA00023160"/>
    </source>
</evidence>
<dbReference type="EC" id="2.7.8.7" evidence="8"/>
<feature type="binding site" evidence="8">
    <location>
        <position position="8"/>
    </location>
    <ligand>
        <name>Mg(2+)</name>
        <dbReference type="ChEBI" id="CHEBI:18420"/>
    </ligand>
</feature>
<evidence type="ECO:0000256" key="2">
    <source>
        <dbReference type="ARBA" id="ARBA00022679"/>
    </source>
</evidence>
<dbReference type="NCBIfam" id="TIGR00556">
    <property type="entry name" value="pantethn_trn"/>
    <property type="match status" value="1"/>
</dbReference>
<dbReference type="Proteomes" id="UP000516349">
    <property type="component" value="Chromosome"/>
</dbReference>
<reference evidence="10 11" key="1">
    <citation type="submission" date="2020-08" db="EMBL/GenBank/DDBJ databases">
        <title>Complete genome sequence of Entomobacter blattae G55GP.</title>
        <authorList>
            <person name="Poehlein A."/>
            <person name="Guzman J."/>
            <person name="Daniel R."/>
            <person name="Vilcinskas A."/>
        </authorList>
    </citation>
    <scope>NUCLEOTIDE SEQUENCE [LARGE SCALE GENOMIC DNA]</scope>
    <source>
        <strain evidence="10 11">G55GP</strain>
    </source>
</reference>
<evidence type="ECO:0000256" key="5">
    <source>
        <dbReference type="ARBA" id="ARBA00022842"/>
    </source>
</evidence>
<feature type="binding site" evidence="8">
    <location>
        <position position="59"/>
    </location>
    <ligand>
        <name>Mg(2+)</name>
        <dbReference type="ChEBI" id="CHEBI:18420"/>
    </ligand>
</feature>
<evidence type="ECO:0000313" key="11">
    <source>
        <dbReference type="Proteomes" id="UP000516349"/>
    </source>
</evidence>
<dbReference type="NCBIfam" id="TIGR00516">
    <property type="entry name" value="acpS"/>
    <property type="match status" value="1"/>
</dbReference>
<comment type="catalytic activity">
    <reaction evidence="8">
        <text>apo-[ACP] + CoA = holo-[ACP] + adenosine 3',5'-bisphosphate + H(+)</text>
        <dbReference type="Rhea" id="RHEA:12068"/>
        <dbReference type="Rhea" id="RHEA-COMP:9685"/>
        <dbReference type="Rhea" id="RHEA-COMP:9690"/>
        <dbReference type="ChEBI" id="CHEBI:15378"/>
        <dbReference type="ChEBI" id="CHEBI:29999"/>
        <dbReference type="ChEBI" id="CHEBI:57287"/>
        <dbReference type="ChEBI" id="CHEBI:58343"/>
        <dbReference type="ChEBI" id="CHEBI:64479"/>
        <dbReference type="EC" id="2.7.8.7"/>
    </reaction>
</comment>
<dbReference type="InterPro" id="IPR002582">
    <property type="entry name" value="ACPS"/>
</dbReference>
<keyword evidence="5 8" id="KW-0460">Magnesium</keyword>
<evidence type="ECO:0000256" key="3">
    <source>
        <dbReference type="ARBA" id="ARBA00022723"/>
    </source>
</evidence>
<dbReference type="Gene3D" id="3.90.470.20">
    <property type="entry name" value="4'-phosphopantetheinyl transferase domain"/>
    <property type="match status" value="1"/>
</dbReference>
<comment type="function">
    <text evidence="8">Transfers the 4'-phosphopantetheine moiety from coenzyme A to a Ser of acyl-carrier-protein.</text>
</comment>
<comment type="subcellular location">
    <subcellularLocation>
        <location evidence="8">Cytoplasm</location>
    </subcellularLocation>
</comment>
<dbReference type="AlphaFoldDB" id="A0A7H1NSK1"/>
<feature type="domain" description="4'-phosphopantetheinyl transferase" evidence="9">
    <location>
        <begin position="4"/>
        <end position="102"/>
    </location>
</feature>
<keyword evidence="11" id="KW-1185">Reference proteome</keyword>
<keyword evidence="7 8" id="KW-0275">Fatty acid biosynthesis</keyword>
<dbReference type="GO" id="GO:0005737">
    <property type="term" value="C:cytoplasm"/>
    <property type="evidence" value="ECO:0007669"/>
    <property type="project" value="UniProtKB-SubCell"/>
</dbReference>
<evidence type="ECO:0000313" key="10">
    <source>
        <dbReference type="EMBL" id="QNT78761.1"/>
    </source>
</evidence>
<sequence length="139" mass="15532">MILGLGIDLCDIRRIGRVIDVFGERFLNRVFTPQERVTAERRYGQTRINTYAKRWAAKEACAKALGTGFSQNVFHSQIGVVNLLTGQPTLLLTNGAKKRLQLIETQANVLNSVIVLSLTDEYPYAQAQVMIEGYPSSMI</sequence>
<dbReference type="InterPro" id="IPR004568">
    <property type="entry name" value="Ppantetheine-prot_Trfase_dom"/>
</dbReference>
<keyword evidence="6 8" id="KW-0443">Lipid metabolism</keyword>
<evidence type="ECO:0000259" key="9">
    <source>
        <dbReference type="Pfam" id="PF01648"/>
    </source>
</evidence>
<dbReference type="SUPFAM" id="SSF56214">
    <property type="entry name" value="4'-phosphopantetheinyl transferase"/>
    <property type="match status" value="1"/>
</dbReference>
<dbReference type="GO" id="GO:0008897">
    <property type="term" value="F:holo-[acyl-carrier-protein] synthase activity"/>
    <property type="evidence" value="ECO:0007669"/>
    <property type="project" value="UniProtKB-UniRule"/>
</dbReference>
<protein>
    <recommendedName>
        <fullName evidence="8">Holo-[acyl-carrier-protein] synthase</fullName>
        <shortName evidence="8">Holo-ACP synthase</shortName>
        <ecNumber evidence="8">2.7.8.7</ecNumber>
    </recommendedName>
    <alternativeName>
        <fullName evidence="8">4'-phosphopantetheinyl transferase AcpS</fullName>
    </alternativeName>
</protein>
<dbReference type="EMBL" id="CP060244">
    <property type="protein sequence ID" value="QNT78761.1"/>
    <property type="molecule type" value="Genomic_DNA"/>
</dbReference>